<keyword evidence="3" id="KW-1185">Reference proteome</keyword>
<feature type="region of interest" description="Disordered" evidence="1">
    <location>
        <begin position="25"/>
        <end position="109"/>
    </location>
</feature>
<feature type="compositionally biased region" description="Polar residues" evidence="1">
    <location>
        <begin position="28"/>
        <end position="55"/>
    </location>
</feature>
<gene>
    <name evidence="2" type="ORF">JZ786_16250</name>
</gene>
<sequence>MNSGHVAIVFGVLSLTSVGVVGCATHSARPSSNQSPSNQVATAPATTSNAGSGKQTNTTNTSVSSNHAGATTNTSPSSNHAGATTPTNTATSSPPADVSSGSQPKPSSRFPTIVSAAMQQFPANVLQSAKAPTVLPTSASDSSQMYYRTWDTTSGSILNYSVQLSSPHYRLATFMGSIYSGIPAGNSVWLPNGVPQNAQTTNETVDLVTGIVGHGQTFVAPKDSAKEVSSASISWTEGRWHIEVSRTQGTRMPIAEANTIASYLHSHFMPVPETKGSIFVNVYPGENSEGQPVGTAVDETIKWQEGTHVYEVDTYSHTKNPIETGLAMAISMKPYTG</sequence>
<dbReference type="RefSeq" id="WP_206655438.1">
    <property type="nucleotide sequence ID" value="NZ_CP071182.1"/>
</dbReference>
<dbReference type="AlphaFoldDB" id="A0A9X7Z577"/>
<feature type="compositionally biased region" description="Low complexity" evidence="1">
    <location>
        <begin position="56"/>
        <end position="66"/>
    </location>
</feature>
<protein>
    <submittedName>
        <fullName evidence="2">Uncharacterized protein</fullName>
    </submittedName>
</protein>
<proteinExistence type="predicted"/>
<name>A0A9X7Z577_9BACL</name>
<feature type="compositionally biased region" description="Polar residues" evidence="1">
    <location>
        <begin position="67"/>
        <end position="82"/>
    </location>
</feature>
<organism evidence="2 3">
    <name type="scientific">Alicyclobacillus mengziensis</name>
    <dbReference type="NCBI Taxonomy" id="2931921"/>
    <lineage>
        <taxon>Bacteria</taxon>
        <taxon>Bacillati</taxon>
        <taxon>Bacillota</taxon>
        <taxon>Bacilli</taxon>
        <taxon>Bacillales</taxon>
        <taxon>Alicyclobacillaceae</taxon>
        <taxon>Alicyclobacillus</taxon>
    </lineage>
</organism>
<feature type="compositionally biased region" description="Low complexity" evidence="1">
    <location>
        <begin position="83"/>
        <end position="96"/>
    </location>
</feature>
<accession>A0A9X7Z577</accession>
<dbReference type="Proteomes" id="UP000663505">
    <property type="component" value="Chromosome"/>
</dbReference>
<dbReference type="KEGG" id="afx:JZ786_16250"/>
<reference evidence="2 3" key="1">
    <citation type="submission" date="2021-02" db="EMBL/GenBank/DDBJ databases">
        <title>Alicyclobacillus curvatus sp. nov. and Alicyclobacillus mengziensis sp. nov., two acidophilic bacteria isolated from acid mine drainage.</title>
        <authorList>
            <person name="Huang Y."/>
        </authorList>
    </citation>
    <scope>NUCLEOTIDE SEQUENCE [LARGE SCALE GENOMIC DNA]</scope>
    <source>
        <strain evidence="2 3">S30H14</strain>
    </source>
</reference>
<evidence type="ECO:0000313" key="2">
    <source>
        <dbReference type="EMBL" id="QSO46067.1"/>
    </source>
</evidence>
<evidence type="ECO:0000313" key="3">
    <source>
        <dbReference type="Proteomes" id="UP000663505"/>
    </source>
</evidence>
<feature type="compositionally biased region" description="Polar residues" evidence="1">
    <location>
        <begin position="99"/>
        <end position="109"/>
    </location>
</feature>
<dbReference type="EMBL" id="CP071182">
    <property type="protein sequence ID" value="QSO46067.1"/>
    <property type="molecule type" value="Genomic_DNA"/>
</dbReference>
<evidence type="ECO:0000256" key="1">
    <source>
        <dbReference type="SAM" id="MobiDB-lite"/>
    </source>
</evidence>